<dbReference type="SUPFAM" id="SSF52540">
    <property type="entry name" value="P-loop containing nucleoside triphosphate hydrolases"/>
    <property type="match status" value="1"/>
</dbReference>
<evidence type="ECO:0000256" key="1">
    <source>
        <dbReference type="ARBA" id="ARBA00022741"/>
    </source>
</evidence>
<evidence type="ECO:0000313" key="6">
    <source>
        <dbReference type="Proteomes" id="UP000792457"/>
    </source>
</evidence>
<feature type="binding site" evidence="4">
    <location>
        <position position="12"/>
    </location>
    <ligand>
        <name>Mg(2+)</name>
        <dbReference type="ChEBI" id="CHEBI:18420"/>
    </ligand>
</feature>
<evidence type="ECO:0000256" key="3">
    <source>
        <dbReference type="PIRSR" id="PIRSR606689-1"/>
    </source>
</evidence>
<dbReference type="PANTHER" id="PTHR46090:SF2">
    <property type="entry name" value="ADP-RIBOSYLATION FACTOR-LIKE PROTEIN 13B"/>
    <property type="match status" value="1"/>
</dbReference>
<dbReference type="EMBL" id="KZ309469">
    <property type="protein sequence ID" value="KAG8238913.1"/>
    <property type="molecule type" value="Genomic_DNA"/>
</dbReference>
<dbReference type="PANTHER" id="PTHR46090">
    <property type="entry name" value="ADP-RIBOSYLATION FACTOR-LIKE PROTEIN 13B"/>
    <property type="match status" value="1"/>
</dbReference>
<evidence type="ECO:0000256" key="4">
    <source>
        <dbReference type="PIRSR" id="PIRSR606689-2"/>
    </source>
</evidence>
<dbReference type="GO" id="GO:0003924">
    <property type="term" value="F:GTPase activity"/>
    <property type="evidence" value="ECO:0007669"/>
    <property type="project" value="InterPro"/>
</dbReference>
<name>A0A8K0KR75_LADFU</name>
<reference evidence="5" key="2">
    <citation type="submission" date="2017-10" db="EMBL/GenBank/DDBJ databases">
        <title>Ladona fulva Genome sequencing and assembly.</title>
        <authorList>
            <person name="Murali S."/>
            <person name="Richards S."/>
            <person name="Bandaranaike D."/>
            <person name="Bellair M."/>
            <person name="Blankenburg K."/>
            <person name="Chao H."/>
            <person name="Dinh H."/>
            <person name="Doddapaneni H."/>
            <person name="Dugan-Rocha S."/>
            <person name="Elkadiri S."/>
            <person name="Gnanaolivu R."/>
            <person name="Hernandez B."/>
            <person name="Skinner E."/>
            <person name="Javaid M."/>
            <person name="Lee S."/>
            <person name="Li M."/>
            <person name="Ming W."/>
            <person name="Munidasa M."/>
            <person name="Muniz J."/>
            <person name="Nguyen L."/>
            <person name="Hughes D."/>
            <person name="Osuji N."/>
            <person name="Pu L.-L."/>
            <person name="Puazo M."/>
            <person name="Qu C."/>
            <person name="Quiroz J."/>
            <person name="Raj R."/>
            <person name="Weissenberger G."/>
            <person name="Xin Y."/>
            <person name="Zou X."/>
            <person name="Han Y."/>
            <person name="Worley K."/>
            <person name="Muzny D."/>
            <person name="Gibbs R."/>
        </authorList>
    </citation>
    <scope>NUCLEOTIDE SEQUENCE</scope>
    <source>
        <strain evidence="5">Sampled in the wild</strain>
    </source>
</reference>
<keyword evidence="4" id="KW-0479">Metal-binding</keyword>
<dbReference type="InterPro" id="IPR051995">
    <property type="entry name" value="Ciliary_GTPase"/>
</dbReference>
<dbReference type="GO" id="GO:0060170">
    <property type="term" value="C:ciliary membrane"/>
    <property type="evidence" value="ECO:0007669"/>
    <property type="project" value="TreeGrafter"/>
</dbReference>
<dbReference type="GO" id="GO:0097500">
    <property type="term" value="P:receptor localization to non-motile cilium"/>
    <property type="evidence" value="ECO:0007669"/>
    <property type="project" value="TreeGrafter"/>
</dbReference>
<dbReference type="InterPro" id="IPR027417">
    <property type="entry name" value="P-loop_NTPase"/>
</dbReference>
<sequence>MLMLGLEGAGKTTIAKGLSGELVNGVVPTIGFSTVSLMFKKLAVVLYDLGGGPGIRAIWDNYFADVSTFSILSCISYVNQSSLTQSVVK</sequence>
<evidence type="ECO:0000313" key="5">
    <source>
        <dbReference type="EMBL" id="KAG8238913.1"/>
    </source>
</evidence>
<dbReference type="Gene3D" id="3.40.50.300">
    <property type="entry name" value="P-loop containing nucleotide triphosphate hydrolases"/>
    <property type="match status" value="1"/>
</dbReference>
<keyword evidence="6" id="KW-1185">Reference proteome</keyword>
<proteinExistence type="predicted"/>
<dbReference type="GO" id="GO:1905515">
    <property type="term" value="P:non-motile cilium assembly"/>
    <property type="evidence" value="ECO:0007669"/>
    <property type="project" value="TreeGrafter"/>
</dbReference>
<dbReference type="GO" id="GO:0097730">
    <property type="term" value="C:non-motile cilium"/>
    <property type="evidence" value="ECO:0007669"/>
    <property type="project" value="TreeGrafter"/>
</dbReference>
<protein>
    <submittedName>
        <fullName evidence="5">Uncharacterized protein</fullName>
    </submittedName>
</protein>
<keyword evidence="2 3" id="KW-0342">GTP-binding</keyword>
<keyword evidence="4" id="KW-0460">Magnesium</keyword>
<gene>
    <name evidence="5" type="ORF">J437_LFUL000750</name>
</gene>
<feature type="binding site" evidence="3">
    <location>
        <begin position="5"/>
        <end position="12"/>
    </location>
    <ligand>
        <name>GTP</name>
        <dbReference type="ChEBI" id="CHEBI:37565"/>
    </ligand>
</feature>
<organism evidence="5 6">
    <name type="scientific">Ladona fulva</name>
    <name type="common">Scarce chaser dragonfly</name>
    <name type="synonym">Libellula fulva</name>
    <dbReference type="NCBI Taxonomy" id="123851"/>
    <lineage>
        <taxon>Eukaryota</taxon>
        <taxon>Metazoa</taxon>
        <taxon>Ecdysozoa</taxon>
        <taxon>Arthropoda</taxon>
        <taxon>Hexapoda</taxon>
        <taxon>Insecta</taxon>
        <taxon>Pterygota</taxon>
        <taxon>Palaeoptera</taxon>
        <taxon>Odonata</taxon>
        <taxon>Epiprocta</taxon>
        <taxon>Anisoptera</taxon>
        <taxon>Libelluloidea</taxon>
        <taxon>Libellulidae</taxon>
        <taxon>Ladona</taxon>
    </lineage>
</organism>
<dbReference type="AlphaFoldDB" id="A0A8K0KR75"/>
<evidence type="ECO:0000256" key="2">
    <source>
        <dbReference type="ARBA" id="ARBA00023134"/>
    </source>
</evidence>
<accession>A0A8K0KR75</accession>
<feature type="binding site" evidence="3">
    <location>
        <position position="51"/>
    </location>
    <ligand>
        <name>GTP</name>
        <dbReference type="ChEBI" id="CHEBI:37565"/>
    </ligand>
</feature>
<comment type="caution">
    <text evidence="5">The sequence shown here is derived from an EMBL/GenBank/DDBJ whole genome shotgun (WGS) entry which is preliminary data.</text>
</comment>
<dbReference type="GO" id="GO:0005525">
    <property type="term" value="F:GTP binding"/>
    <property type="evidence" value="ECO:0007669"/>
    <property type="project" value="UniProtKB-KW"/>
</dbReference>
<dbReference type="InterPro" id="IPR006689">
    <property type="entry name" value="Small_GTPase_ARF/SAR"/>
</dbReference>
<keyword evidence="1 3" id="KW-0547">Nucleotide-binding</keyword>
<dbReference type="Proteomes" id="UP000792457">
    <property type="component" value="Unassembled WGS sequence"/>
</dbReference>
<dbReference type="OrthoDB" id="14717at2759"/>
<dbReference type="GO" id="GO:0046872">
    <property type="term" value="F:metal ion binding"/>
    <property type="evidence" value="ECO:0007669"/>
    <property type="project" value="UniProtKB-KW"/>
</dbReference>
<reference evidence="5" key="1">
    <citation type="submission" date="2013-04" db="EMBL/GenBank/DDBJ databases">
        <authorList>
            <person name="Qu J."/>
            <person name="Murali S.C."/>
            <person name="Bandaranaike D."/>
            <person name="Bellair M."/>
            <person name="Blankenburg K."/>
            <person name="Chao H."/>
            <person name="Dinh H."/>
            <person name="Doddapaneni H."/>
            <person name="Downs B."/>
            <person name="Dugan-Rocha S."/>
            <person name="Elkadiri S."/>
            <person name="Gnanaolivu R.D."/>
            <person name="Hernandez B."/>
            <person name="Javaid M."/>
            <person name="Jayaseelan J.C."/>
            <person name="Lee S."/>
            <person name="Li M."/>
            <person name="Ming W."/>
            <person name="Munidasa M."/>
            <person name="Muniz J."/>
            <person name="Nguyen L."/>
            <person name="Ongeri F."/>
            <person name="Osuji N."/>
            <person name="Pu L.-L."/>
            <person name="Puazo M."/>
            <person name="Qu C."/>
            <person name="Quiroz J."/>
            <person name="Raj R."/>
            <person name="Weissenberger G."/>
            <person name="Xin Y."/>
            <person name="Zou X."/>
            <person name="Han Y."/>
            <person name="Richards S."/>
            <person name="Worley K."/>
            <person name="Muzny D."/>
            <person name="Gibbs R."/>
        </authorList>
    </citation>
    <scope>NUCLEOTIDE SEQUENCE</scope>
    <source>
        <strain evidence="5">Sampled in the wild</strain>
    </source>
</reference>
<dbReference type="Pfam" id="PF00025">
    <property type="entry name" value="Arf"/>
    <property type="match status" value="1"/>
</dbReference>
<feature type="binding site" evidence="4">
    <location>
        <position position="29"/>
    </location>
    <ligand>
        <name>Mg(2+)</name>
        <dbReference type="ChEBI" id="CHEBI:18420"/>
    </ligand>
</feature>